<organism evidence="3">
    <name type="scientific">Halalkalibacterium halodurans</name>
    <name type="common">Bacillus halodurans</name>
    <dbReference type="NCBI Taxonomy" id="86665"/>
    <lineage>
        <taxon>Bacteria</taxon>
        <taxon>Bacillati</taxon>
        <taxon>Bacillota</taxon>
        <taxon>Bacilli</taxon>
        <taxon>Bacillales</taxon>
        <taxon>Bacillaceae</taxon>
        <taxon>Halalkalibacterium (ex Joshi et al. 2022)</taxon>
    </lineage>
</organism>
<feature type="domain" description="Aerobactin siderophore biosynthesis IucA/IucC-like C-terminal" evidence="1">
    <location>
        <begin position="72"/>
        <end position="232"/>
    </location>
</feature>
<dbReference type="GO" id="GO:0051537">
    <property type="term" value="F:2 iron, 2 sulfur cluster binding"/>
    <property type="evidence" value="ECO:0007669"/>
    <property type="project" value="InterPro"/>
</dbReference>
<accession>A0A0M0KM35</accession>
<evidence type="ECO:0000313" key="3">
    <source>
        <dbReference type="EMBL" id="KOO39860.1"/>
    </source>
</evidence>
<dbReference type="Pfam" id="PF11575">
    <property type="entry name" value="FhuF_C"/>
    <property type="match status" value="1"/>
</dbReference>
<dbReference type="PATRIC" id="fig|136160.3.peg.3284"/>
<dbReference type="AlphaFoldDB" id="A0A0M0KM35"/>
<proteinExistence type="predicted"/>
<dbReference type="InterPro" id="IPR022770">
    <property type="entry name" value="IucA/IucC-like_C"/>
</dbReference>
<evidence type="ECO:0000259" key="1">
    <source>
        <dbReference type="Pfam" id="PF06276"/>
    </source>
</evidence>
<evidence type="ECO:0008006" key="4">
    <source>
        <dbReference type="Google" id="ProtNLM"/>
    </source>
</evidence>
<evidence type="ECO:0000259" key="2">
    <source>
        <dbReference type="Pfam" id="PF11575"/>
    </source>
</evidence>
<gene>
    <name evidence="3" type="ORF">AMD02_14135</name>
</gene>
<dbReference type="GeneID" id="87596672"/>
<dbReference type="OMA" id="RRTCCFY"/>
<dbReference type="EMBL" id="LILD01000001">
    <property type="protein sequence ID" value="KOO39860.1"/>
    <property type="molecule type" value="Genomic_DNA"/>
</dbReference>
<dbReference type="GO" id="GO:0003824">
    <property type="term" value="F:catalytic activity"/>
    <property type="evidence" value="ECO:0007669"/>
    <property type="project" value="UniProtKB-ARBA"/>
</dbReference>
<dbReference type="Pfam" id="PF06276">
    <property type="entry name" value="FhuF"/>
    <property type="match status" value="1"/>
</dbReference>
<reference evidence="3" key="1">
    <citation type="submission" date="2015-08" db="EMBL/GenBank/DDBJ databases">
        <title>Complete DNA Sequence of Pseudomonas syringae pv. actinidiae, the Causal Agent of Kiwifruit Canker Disease.</title>
        <authorList>
            <person name="Rikkerink E.H.A."/>
            <person name="Fineran P.C."/>
        </authorList>
    </citation>
    <scope>NUCLEOTIDE SEQUENCE</scope>
    <source>
        <strain evidence="3">DSM 13666</strain>
    </source>
</reference>
<dbReference type="RefSeq" id="WP_010897210.1">
    <property type="nucleotide sequence ID" value="NZ_CP040441.1"/>
</dbReference>
<name>A0A0M0KM35_ALKHA</name>
<comment type="caution">
    <text evidence="3">The sequence shown here is derived from an EMBL/GenBank/DDBJ whole genome shotgun (WGS) entry which is preliminary data.</text>
</comment>
<feature type="domain" description="Ferric siderophore reductase C-terminal" evidence="2">
    <location>
        <begin position="242"/>
        <end position="263"/>
    </location>
</feature>
<protein>
    <recommendedName>
        <fullName evidence="4">Ferric iron reductase protein FhuF, involved in iron transport</fullName>
    </recommendedName>
</protein>
<sequence>MIEPPVMNDARLLSSAEKEALKKLRLSFKAELENDGKKEYEATELLDEGCLVPLLHEVKDVLEAPDLLVTASMFSKRYAYLMTVPVLYAFSLWNVRFQPTMENVVYREKETDPYWLPTFYFHEERIHPISLELREKEREALFFTLFANHLDKMWDVLCKATSIPKEILWENTFSYLYWLYDSLVQQSEEWTNEAVKRQVEADRHFLFYEADVQLFGHGRKHPFTRMAERREAVKEKDTPPLRQTCCFSYRCGEPPTYCGTCPRKP</sequence>
<dbReference type="InterPro" id="IPR024726">
    <property type="entry name" value="FhuF_C"/>
</dbReference>